<dbReference type="AlphaFoldDB" id="A0AA38UK95"/>
<evidence type="ECO:0000256" key="1">
    <source>
        <dbReference type="SAM" id="MobiDB-lite"/>
    </source>
</evidence>
<feature type="region of interest" description="Disordered" evidence="1">
    <location>
        <begin position="178"/>
        <end position="243"/>
    </location>
</feature>
<feature type="region of interest" description="Disordered" evidence="1">
    <location>
        <begin position="261"/>
        <end position="290"/>
    </location>
</feature>
<reference evidence="2" key="1">
    <citation type="submission" date="2022-08" db="EMBL/GenBank/DDBJ databases">
        <authorList>
            <consortium name="DOE Joint Genome Institute"/>
            <person name="Min B."/>
            <person name="Riley R."/>
            <person name="Sierra-Patev S."/>
            <person name="Naranjo-Ortiz M."/>
            <person name="Looney B."/>
            <person name="Konkel Z."/>
            <person name="Slot J.C."/>
            <person name="Sakamoto Y."/>
            <person name="Steenwyk J.L."/>
            <person name="Rokas A."/>
            <person name="Carro J."/>
            <person name="Camarero S."/>
            <person name="Ferreira P."/>
            <person name="Molpeceres G."/>
            <person name="Ruiz-Duenas F.J."/>
            <person name="Serrano A."/>
            <person name="Henrissat B."/>
            <person name="Drula E."/>
            <person name="Hughes K.W."/>
            <person name="Mata J.L."/>
            <person name="Ishikawa N.K."/>
            <person name="Vargas-Isla R."/>
            <person name="Ushijima S."/>
            <person name="Smith C.A."/>
            <person name="Ahrendt S."/>
            <person name="Andreopoulos W."/>
            <person name="He G."/>
            <person name="Labutti K."/>
            <person name="Lipzen A."/>
            <person name="Ng V."/>
            <person name="Sandor L."/>
            <person name="Barry K."/>
            <person name="Martinez A.T."/>
            <person name="Xiao Y."/>
            <person name="Gibbons J.G."/>
            <person name="Terashima K."/>
            <person name="Hibbett D.S."/>
            <person name="Grigoriev I.V."/>
        </authorList>
    </citation>
    <scope>NUCLEOTIDE SEQUENCE</scope>
    <source>
        <strain evidence="2">TFB9207</strain>
    </source>
</reference>
<sequence length="414" mass="45172">MAPESSVKFQPAISALNLLRARAERKDDPLAPYASAVLNIDSPTGVKTLVKAVYDFGVKIVQDNDKPTSDDLRNLQFIEAVMKADSSDRNLIAKAGLWSTLFRLESKTRLGGYSHPDPFSQGLYRPNFNACIFNYAMGNIDTTTNNNMSSYLNCFNEVFNSEIAYGKVNVNVCRPRSDPPDFSPLSPTGNGLGPESDTLEAHSSTHPPDSGAFPSSLPLRGQDDAADTTPFSPLQSPGDAVVSPINHSTLDVYSEAKQNSKAAHPTLRLQPIDTGFDNQSSFSPLSPSSRPSPILIASARLVRSPVTTPIPHVTPSPISPPHGKRSLHRRENSDDLRRSLLRRSVEIKLLTPIEEPTGSFASFLFSLAPGFALRPNLMSVCHVSENIYRQFLSTWTAFKLSCQSSGLAFQPQAR</sequence>
<name>A0AA38UK95_9AGAR</name>
<feature type="region of interest" description="Disordered" evidence="1">
    <location>
        <begin position="308"/>
        <end position="334"/>
    </location>
</feature>
<gene>
    <name evidence="2" type="ORF">F5878DRAFT_655893</name>
</gene>
<dbReference type="Proteomes" id="UP001163846">
    <property type="component" value="Unassembled WGS sequence"/>
</dbReference>
<evidence type="ECO:0000313" key="3">
    <source>
        <dbReference type="Proteomes" id="UP001163846"/>
    </source>
</evidence>
<proteinExistence type="predicted"/>
<accession>A0AA38UK95</accession>
<keyword evidence="3" id="KW-1185">Reference proteome</keyword>
<feature type="compositionally biased region" description="Low complexity" evidence="1">
    <location>
        <begin position="280"/>
        <end position="290"/>
    </location>
</feature>
<comment type="caution">
    <text evidence="2">The sequence shown here is derived from an EMBL/GenBank/DDBJ whole genome shotgun (WGS) entry which is preliminary data.</text>
</comment>
<protein>
    <submittedName>
        <fullName evidence="2">Uncharacterized protein</fullName>
    </submittedName>
</protein>
<evidence type="ECO:0000313" key="2">
    <source>
        <dbReference type="EMBL" id="KAJ3844379.1"/>
    </source>
</evidence>
<organism evidence="2 3">
    <name type="scientific">Lentinula raphanica</name>
    <dbReference type="NCBI Taxonomy" id="153919"/>
    <lineage>
        <taxon>Eukaryota</taxon>
        <taxon>Fungi</taxon>
        <taxon>Dikarya</taxon>
        <taxon>Basidiomycota</taxon>
        <taxon>Agaricomycotina</taxon>
        <taxon>Agaricomycetes</taxon>
        <taxon>Agaricomycetidae</taxon>
        <taxon>Agaricales</taxon>
        <taxon>Marasmiineae</taxon>
        <taxon>Omphalotaceae</taxon>
        <taxon>Lentinula</taxon>
    </lineage>
</organism>
<dbReference type="EMBL" id="MU805954">
    <property type="protein sequence ID" value="KAJ3844379.1"/>
    <property type="molecule type" value="Genomic_DNA"/>
</dbReference>